<dbReference type="Pfam" id="PF00355">
    <property type="entry name" value="Rieske"/>
    <property type="match status" value="1"/>
</dbReference>
<evidence type="ECO:0000256" key="1">
    <source>
        <dbReference type="ARBA" id="ARBA00022714"/>
    </source>
</evidence>
<dbReference type="GO" id="GO:0051537">
    <property type="term" value="F:2 iron, 2 sulfur cluster binding"/>
    <property type="evidence" value="ECO:0007669"/>
    <property type="project" value="UniProtKB-KW"/>
</dbReference>
<dbReference type="InterPro" id="IPR017941">
    <property type="entry name" value="Rieske_2Fe-2S"/>
</dbReference>
<name>A0A381UK09_9ZZZZ</name>
<dbReference type="PANTHER" id="PTHR21496">
    <property type="entry name" value="FERREDOXIN-RELATED"/>
    <property type="match status" value="1"/>
</dbReference>
<keyword evidence="3" id="KW-0408">Iron</keyword>
<evidence type="ECO:0000256" key="2">
    <source>
        <dbReference type="ARBA" id="ARBA00022723"/>
    </source>
</evidence>
<dbReference type="SUPFAM" id="SSF50022">
    <property type="entry name" value="ISP domain"/>
    <property type="match status" value="1"/>
</dbReference>
<comment type="cofactor">
    <cofactor evidence="5">
        <name>[2Fe-2S] cluster</name>
        <dbReference type="ChEBI" id="CHEBI:190135"/>
    </cofactor>
</comment>
<dbReference type="GO" id="GO:0046872">
    <property type="term" value="F:metal ion binding"/>
    <property type="evidence" value="ECO:0007669"/>
    <property type="project" value="UniProtKB-KW"/>
</dbReference>
<dbReference type="InterPro" id="IPR036922">
    <property type="entry name" value="Rieske_2Fe-2S_sf"/>
</dbReference>
<keyword evidence="2" id="KW-0479">Metal-binding</keyword>
<sequence length="112" mass="12114">VRAIEASLTPGDHTTFKAKGWDLLVVNVDGDYLVVENSCTHANAELSKGRLDGNEITCAEHGATFDLRSGACTGPPATQSIPRFDARVKDGFVEVKIDKIKATRRPKFGPMN</sequence>
<gene>
    <name evidence="7" type="ORF">METZ01_LOCUS81158</name>
</gene>
<dbReference type="AlphaFoldDB" id="A0A381UK09"/>
<organism evidence="7">
    <name type="scientific">marine metagenome</name>
    <dbReference type="NCBI Taxonomy" id="408172"/>
    <lineage>
        <taxon>unclassified sequences</taxon>
        <taxon>metagenomes</taxon>
        <taxon>ecological metagenomes</taxon>
    </lineage>
</organism>
<dbReference type="PANTHER" id="PTHR21496:SF0">
    <property type="entry name" value="RIESKE DOMAIN-CONTAINING PROTEIN"/>
    <property type="match status" value="1"/>
</dbReference>
<keyword evidence="4" id="KW-0411">Iron-sulfur</keyword>
<feature type="domain" description="Rieske" evidence="6">
    <location>
        <begin position="1"/>
        <end position="95"/>
    </location>
</feature>
<dbReference type="EMBL" id="UINC01006566">
    <property type="protein sequence ID" value="SVA28304.1"/>
    <property type="molecule type" value="Genomic_DNA"/>
</dbReference>
<dbReference type="PROSITE" id="PS51296">
    <property type="entry name" value="RIESKE"/>
    <property type="match status" value="1"/>
</dbReference>
<evidence type="ECO:0000256" key="4">
    <source>
        <dbReference type="ARBA" id="ARBA00023014"/>
    </source>
</evidence>
<proteinExistence type="predicted"/>
<protein>
    <recommendedName>
        <fullName evidence="6">Rieske domain-containing protein</fullName>
    </recommendedName>
</protein>
<evidence type="ECO:0000256" key="3">
    <source>
        <dbReference type="ARBA" id="ARBA00023004"/>
    </source>
</evidence>
<evidence type="ECO:0000256" key="5">
    <source>
        <dbReference type="ARBA" id="ARBA00034078"/>
    </source>
</evidence>
<feature type="non-terminal residue" evidence="7">
    <location>
        <position position="1"/>
    </location>
</feature>
<dbReference type="Gene3D" id="2.102.10.10">
    <property type="entry name" value="Rieske [2Fe-2S] iron-sulphur domain"/>
    <property type="match status" value="1"/>
</dbReference>
<accession>A0A381UK09</accession>
<evidence type="ECO:0000259" key="6">
    <source>
        <dbReference type="PROSITE" id="PS51296"/>
    </source>
</evidence>
<keyword evidence="1" id="KW-0001">2Fe-2S</keyword>
<reference evidence="7" key="1">
    <citation type="submission" date="2018-05" db="EMBL/GenBank/DDBJ databases">
        <authorList>
            <person name="Lanie J.A."/>
            <person name="Ng W.-L."/>
            <person name="Kazmierczak K.M."/>
            <person name="Andrzejewski T.M."/>
            <person name="Davidsen T.M."/>
            <person name="Wayne K.J."/>
            <person name="Tettelin H."/>
            <person name="Glass J.I."/>
            <person name="Rusch D."/>
            <person name="Podicherti R."/>
            <person name="Tsui H.-C.T."/>
            <person name="Winkler M.E."/>
        </authorList>
    </citation>
    <scope>NUCLEOTIDE SEQUENCE</scope>
</reference>
<evidence type="ECO:0000313" key="7">
    <source>
        <dbReference type="EMBL" id="SVA28304.1"/>
    </source>
</evidence>